<evidence type="ECO:0000313" key="2">
    <source>
        <dbReference type="EMBL" id="SPO37748.1"/>
    </source>
</evidence>
<evidence type="ECO:0000256" key="1">
    <source>
        <dbReference type="SAM" id="MobiDB-lite"/>
    </source>
</evidence>
<reference evidence="2 3" key="1">
    <citation type="submission" date="2018-03" db="EMBL/GenBank/DDBJ databases">
        <authorList>
            <person name="Guldener U."/>
        </authorList>
    </citation>
    <scope>NUCLEOTIDE SEQUENCE [LARGE SCALE GENOMIC DNA]</scope>
    <source>
        <strain evidence="2 3">DAOM196992</strain>
    </source>
</reference>
<feature type="region of interest" description="Disordered" evidence="1">
    <location>
        <begin position="233"/>
        <end position="261"/>
    </location>
</feature>
<organism evidence="2 3">
    <name type="scientific">Pseudozyma flocculosa</name>
    <dbReference type="NCBI Taxonomy" id="84751"/>
    <lineage>
        <taxon>Eukaryota</taxon>
        <taxon>Fungi</taxon>
        <taxon>Dikarya</taxon>
        <taxon>Basidiomycota</taxon>
        <taxon>Ustilaginomycotina</taxon>
        <taxon>Ustilaginomycetes</taxon>
        <taxon>Ustilaginales</taxon>
        <taxon>Ustilaginaceae</taxon>
        <taxon>Pseudozyma</taxon>
    </lineage>
</organism>
<dbReference type="AlphaFoldDB" id="A0A5C3EZY4"/>
<protein>
    <submittedName>
        <fullName evidence="2">Uncharacterized protein</fullName>
    </submittedName>
</protein>
<accession>A0A5C3EZY4</accession>
<dbReference type="EMBL" id="OOIP01000008">
    <property type="protein sequence ID" value="SPO37748.1"/>
    <property type="molecule type" value="Genomic_DNA"/>
</dbReference>
<dbReference type="Proteomes" id="UP000323386">
    <property type="component" value="Unassembled WGS sequence"/>
</dbReference>
<gene>
    <name evidence="2" type="ORF">PSFLO_03224</name>
</gene>
<name>A0A5C3EZY4_9BASI</name>
<evidence type="ECO:0000313" key="3">
    <source>
        <dbReference type="Proteomes" id="UP000323386"/>
    </source>
</evidence>
<sequence length="289" mass="30740">MPSPAWLVGRWAWARGQPPTLAETKLRPGLFAGVLPRGQRLAGLAFWLGELKIHLFPLRSSSGATTRPASVVLAPASAALSPARLPACFPGRLAASPRRLAIWVTASILAATLPSRLFILLPSGRDHDRPSLARSATGKGGPASAWKCTRVASRRSASMPYCLLRNVQPTDAAVRRARVAPQLDDRHQPAQRLALERTGDRAGCACRCDAVADSSLLVVVVLAGEPKRVAPLGLASQPSTSRCAPASRSHPEYTHTRTSPISEVPLHVERCDLASFSLRSSPSSGLGRV</sequence>
<keyword evidence="3" id="KW-1185">Reference proteome</keyword>
<proteinExistence type="predicted"/>